<evidence type="ECO:0000256" key="1">
    <source>
        <dbReference type="SAM" id="Phobius"/>
    </source>
</evidence>
<feature type="transmembrane region" description="Helical" evidence="1">
    <location>
        <begin position="44"/>
        <end position="70"/>
    </location>
</feature>
<evidence type="ECO:0000313" key="2">
    <source>
        <dbReference type="EMBL" id="KAG5849599.1"/>
    </source>
</evidence>
<keyword evidence="3" id="KW-1185">Reference proteome</keyword>
<comment type="caution">
    <text evidence="2">The sequence shown here is derived from an EMBL/GenBank/DDBJ whole genome shotgun (WGS) entry which is preliminary data.</text>
</comment>
<dbReference type="Proteomes" id="UP001044222">
    <property type="component" value="Unassembled WGS sequence"/>
</dbReference>
<protein>
    <submittedName>
        <fullName evidence="2">Uncharacterized protein</fullName>
    </submittedName>
</protein>
<organism evidence="2 3">
    <name type="scientific">Anguilla anguilla</name>
    <name type="common">European freshwater eel</name>
    <name type="synonym">Muraena anguilla</name>
    <dbReference type="NCBI Taxonomy" id="7936"/>
    <lineage>
        <taxon>Eukaryota</taxon>
        <taxon>Metazoa</taxon>
        <taxon>Chordata</taxon>
        <taxon>Craniata</taxon>
        <taxon>Vertebrata</taxon>
        <taxon>Euteleostomi</taxon>
        <taxon>Actinopterygii</taxon>
        <taxon>Neopterygii</taxon>
        <taxon>Teleostei</taxon>
        <taxon>Anguilliformes</taxon>
        <taxon>Anguillidae</taxon>
        <taxon>Anguilla</taxon>
    </lineage>
</organism>
<name>A0A9D3RZI9_ANGAN</name>
<proteinExistence type="predicted"/>
<keyword evidence="1" id="KW-0812">Transmembrane</keyword>
<reference evidence="2" key="1">
    <citation type="submission" date="2021-01" db="EMBL/GenBank/DDBJ databases">
        <title>A chromosome-scale assembly of European eel, Anguilla anguilla.</title>
        <authorList>
            <person name="Henkel C."/>
            <person name="Jong-Raadsen S.A."/>
            <person name="Dufour S."/>
            <person name="Weltzien F.-A."/>
            <person name="Palstra A.P."/>
            <person name="Pelster B."/>
            <person name="Spaink H.P."/>
            <person name="Van Den Thillart G.E."/>
            <person name="Jansen H."/>
            <person name="Zahm M."/>
            <person name="Klopp C."/>
            <person name="Cedric C."/>
            <person name="Louis A."/>
            <person name="Berthelot C."/>
            <person name="Parey E."/>
            <person name="Roest Crollius H."/>
            <person name="Montfort J."/>
            <person name="Robinson-Rechavi M."/>
            <person name="Bucao C."/>
            <person name="Bouchez O."/>
            <person name="Gislard M."/>
            <person name="Lluch J."/>
            <person name="Milhes M."/>
            <person name="Lampietro C."/>
            <person name="Lopez Roques C."/>
            <person name="Donnadieu C."/>
            <person name="Braasch I."/>
            <person name="Desvignes T."/>
            <person name="Postlethwait J."/>
            <person name="Bobe J."/>
            <person name="Guiguen Y."/>
            <person name="Dirks R."/>
        </authorList>
    </citation>
    <scope>NUCLEOTIDE SEQUENCE</scope>
    <source>
        <strain evidence="2">Tag_6206</strain>
        <tissue evidence="2">Liver</tissue>
    </source>
</reference>
<accession>A0A9D3RZI9</accession>
<dbReference type="EMBL" id="JAFIRN010000005">
    <property type="protein sequence ID" value="KAG5849599.1"/>
    <property type="molecule type" value="Genomic_DNA"/>
</dbReference>
<keyword evidence="1" id="KW-1133">Transmembrane helix</keyword>
<keyword evidence="1" id="KW-0472">Membrane</keyword>
<evidence type="ECO:0000313" key="3">
    <source>
        <dbReference type="Proteomes" id="UP001044222"/>
    </source>
</evidence>
<dbReference type="AlphaFoldDB" id="A0A9D3RZI9"/>
<gene>
    <name evidence="2" type="ORF">ANANG_G00112660</name>
</gene>
<feature type="transmembrane region" description="Helical" evidence="1">
    <location>
        <begin position="12"/>
        <end position="38"/>
    </location>
</feature>
<sequence length="136" mass="15101">MTGTERTCLYGAVMLHVFMGQLCCMSLWGSYAVCLYGAVMLHVFMGQLCCMCLWGSYTACLYGAVMLYVYMGQLYCMSLWQATVNMGLSYPPTHPEVKVHSHSAASNQATAQHHNQHQAQAPHFRPLGLPDTRSPT</sequence>